<feature type="transmembrane region" description="Helical" evidence="2">
    <location>
        <begin position="138"/>
        <end position="160"/>
    </location>
</feature>
<feature type="transmembrane region" description="Helical" evidence="2">
    <location>
        <begin position="51"/>
        <end position="73"/>
    </location>
</feature>
<evidence type="ECO:0000256" key="2">
    <source>
        <dbReference type="SAM" id="Phobius"/>
    </source>
</evidence>
<feature type="domain" description="VTT" evidence="3">
    <location>
        <begin position="32"/>
        <end position="158"/>
    </location>
</feature>
<keyword evidence="2" id="KW-0472">Membrane</keyword>
<reference evidence="4 5" key="1">
    <citation type="submission" date="2020-08" db="EMBL/GenBank/DDBJ databases">
        <title>Cohnella phylogeny.</title>
        <authorList>
            <person name="Dunlap C."/>
        </authorList>
    </citation>
    <scope>NUCLEOTIDE SEQUENCE [LARGE SCALE GENOMIC DNA]</scope>
    <source>
        <strain evidence="4 5">CBP 2801</strain>
    </source>
</reference>
<name>A0A7X0STL7_9BACL</name>
<dbReference type="EMBL" id="JACJVO010000059">
    <property type="protein sequence ID" value="MBB6735868.1"/>
    <property type="molecule type" value="Genomic_DNA"/>
</dbReference>
<gene>
    <name evidence="4" type="ORF">H7C18_33655</name>
</gene>
<dbReference type="GO" id="GO:0005886">
    <property type="term" value="C:plasma membrane"/>
    <property type="evidence" value="ECO:0007669"/>
    <property type="project" value="TreeGrafter"/>
</dbReference>
<organism evidence="4 5">
    <name type="scientific">Cohnella zeiphila</name>
    <dbReference type="NCBI Taxonomy" id="2761120"/>
    <lineage>
        <taxon>Bacteria</taxon>
        <taxon>Bacillati</taxon>
        <taxon>Bacillota</taxon>
        <taxon>Bacilli</taxon>
        <taxon>Bacillales</taxon>
        <taxon>Paenibacillaceae</taxon>
        <taxon>Cohnella</taxon>
    </lineage>
</organism>
<dbReference type="Proteomes" id="UP000564644">
    <property type="component" value="Unassembled WGS sequence"/>
</dbReference>
<dbReference type="InterPro" id="IPR032816">
    <property type="entry name" value="VTT_dom"/>
</dbReference>
<dbReference type="Pfam" id="PF09335">
    <property type="entry name" value="VTT_dom"/>
    <property type="match status" value="1"/>
</dbReference>
<comment type="caution">
    <text evidence="4">The sequence shown here is derived from an EMBL/GenBank/DDBJ whole genome shotgun (WGS) entry which is preliminary data.</text>
</comment>
<feature type="transmembrane region" description="Helical" evidence="2">
    <location>
        <begin position="12"/>
        <end position="30"/>
    </location>
</feature>
<dbReference type="PANTHER" id="PTHR42709:SF9">
    <property type="entry name" value="ALKALINE PHOSPHATASE LIKE PROTEIN"/>
    <property type="match status" value="1"/>
</dbReference>
<dbReference type="AlphaFoldDB" id="A0A7X0STL7"/>
<sequence>MSMADGLLNLVFQYRYGGLFASMSLGLFGLPVPDELLLTASGYLLASGRMLLGWTLLAAVGGSVVGMSASYWIGRTAGTSLVRKFGSKLGLTERRLERHERLFAKWGQVIVLIGFFIPGLRHVTSLLAGIGKRSYRSFASYATIGSFLWASVFLLIGSLLGEHWREVTGIVHRDLAWMLALAAVPLLAVLAWRFRPLKT</sequence>
<feature type="transmembrane region" description="Helical" evidence="2">
    <location>
        <begin position="106"/>
        <end position="131"/>
    </location>
</feature>
<protein>
    <submittedName>
        <fullName evidence="4">DedA family protein</fullName>
    </submittedName>
</protein>
<dbReference type="RefSeq" id="WP_185133518.1">
    <property type="nucleotide sequence ID" value="NZ_JACJVO010000059.1"/>
</dbReference>
<keyword evidence="5" id="KW-1185">Reference proteome</keyword>
<dbReference type="PANTHER" id="PTHR42709">
    <property type="entry name" value="ALKALINE PHOSPHATASE LIKE PROTEIN"/>
    <property type="match status" value="1"/>
</dbReference>
<evidence type="ECO:0000313" key="5">
    <source>
        <dbReference type="Proteomes" id="UP000564644"/>
    </source>
</evidence>
<comment type="similarity">
    <text evidence="1">Belongs to the DedA family.</text>
</comment>
<feature type="transmembrane region" description="Helical" evidence="2">
    <location>
        <begin position="175"/>
        <end position="194"/>
    </location>
</feature>
<evidence type="ECO:0000313" key="4">
    <source>
        <dbReference type="EMBL" id="MBB6735868.1"/>
    </source>
</evidence>
<proteinExistence type="inferred from homology"/>
<accession>A0A7X0STL7</accession>
<keyword evidence="2" id="KW-1133">Transmembrane helix</keyword>
<evidence type="ECO:0000256" key="1">
    <source>
        <dbReference type="ARBA" id="ARBA00010792"/>
    </source>
</evidence>
<evidence type="ECO:0000259" key="3">
    <source>
        <dbReference type="Pfam" id="PF09335"/>
    </source>
</evidence>
<keyword evidence="2" id="KW-0812">Transmembrane</keyword>
<dbReference type="InterPro" id="IPR051311">
    <property type="entry name" value="DedA_domain"/>
</dbReference>